<protein>
    <submittedName>
        <fullName evidence="6">DNA-binding protein HU</fullName>
    </submittedName>
</protein>
<reference evidence="7" key="1">
    <citation type="submission" date="2017-09" db="EMBL/GenBank/DDBJ databases">
        <title>Luteimonas liuhanmingii sp.nov., isolated from the intestinal contents of Tibetan Plateau Pika in Yushu, Qinghai Province, China.</title>
        <authorList>
            <person name="Gui Z."/>
        </authorList>
    </citation>
    <scope>NUCLEOTIDE SEQUENCE [LARGE SCALE GENOMIC DNA]</scope>
    <source>
        <strain evidence="7">100111</strain>
    </source>
</reference>
<dbReference type="GO" id="GO:0005829">
    <property type="term" value="C:cytosol"/>
    <property type="evidence" value="ECO:0007669"/>
    <property type="project" value="TreeGrafter"/>
</dbReference>
<dbReference type="SUPFAM" id="SSF47729">
    <property type="entry name" value="IHF-like DNA-binding proteins"/>
    <property type="match status" value="1"/>
</dbReference>
<dbReference type="InterPro" id="IPR000119">
    <property type="entry name" value="Hist_DNA-bd"/>
</dbReference>
<dbReference type="CDD" id="cd13831">
    <property type="entry name" value="HU"/>
    <property type="match status" value="1"/>
</dbReference>
<dbReference type="GO" id="GO:0030527">
    <property type="term" value="F:structural constituent of chromatin"/>
    <property type="evidence" value="ECO:0007669"/>
    <property type="project" value="InterPro"/>
</dbReference>
<dbReference type="AlphaFoldDB" id="A0A290XDY2"/>
<keyword evidence="7" id="KW-1185">Reference proteome</keyword>
<gene>
    <name evidence="6" type="ORF">CNR27_07735</name>
</gene>
<sequence>MANLTKSDIIASVAEKSGLSRADAGRAVDALLDTITEALKNGDAANFVGFGSFVARPRAARTGLNPQTKEAIQIPASTVPAFKAGKALKDAVK</sequence>
<evidence type="ECO:0000256" key="1">
    <source>
        <dbReference type="ARBA" id="ARBA00003819"/>
    </source>
</evidence>
<dbReference type="InterPro" id="IPR020816">
    <property type="entry name" value="Histone-like_DNA-bd_CS"/>
</dbReference>
<dbReference type="PRINTS" id="PR01727">
    <property type="entry name" value="DNABINDINGHU"/>
</dbReference>
<accession>A0A290XDY2</accession>
<dbReference type="GO" id="GO:0003677">
    <property type="term" value="F:DNA binding"/>
    <property type="evidence" value="ECO:0007669"/>
    <property type="project" value="UniProtKB-KW"/>
</dbReference>
<evidence type="ECO:0000313" key="7">
    <source>
        <dbReference type="Proteomes" id="UP000218968"/>
    </source>
</evidence>
<dbReference type="PROSITE" id="PS00045">
    <property type="entry name" value="HISTONE_LIKE"/>
    <property type="match status" value="1"/>
</dbReference>
<evidence type="ECO:0000256" key="2">
    <source>
        <dbReference type="ARBA" id="ARBA00010529"/>
    </source>
</evidence>
<dbReference type="GO" id="GO:0030261">
    <property type="term" value="P:chromosome condensation"/>
    <property type="evidence" value="ECO:0007669"/>
    <property type="project" value="UniProtKB-KW"/>
</dbReference>
<dbReference type="Gene3D" id="4.10.520.10">
    <property type="entry name" value="IHF-like DNA-binding proteins"/>
    <property type="match status" value="1"/>
</dbReference>
<evidence type="ECO:0000256" key="3">
    <source>
        <dbReference type="ARBA" id="ARBA00023067"/>
    </source>
</evidence>
<proteinExistence type="inferred from homology"/>
<dbReference type="InterPro" id="IPR010992">
    <property type="entry name" value="IHF-like_DNA-bd_dom_sf"/>
</dbReference>
<dbReference type="RefSeq" id="WP_096297669.1">
    <property type="nucleotide sequence ID" value="NZ_CP023406.1"/>
</dbReference>
<evidence type="ECO:0000313" key="6">
    <source>
        <dbReference type="EMBL" id="ATD67337.1"/>
    </source>
</evidence>
<evidence type="ECO:0000256" key="4">
    <source>
        <dbReference type="ARBA" id="ARBA00023125"/>
    </source>
</evidence>
<dbReference type="GO" id="GO:0006270">
    <property type="term" value="P:DNA replication initiation"/>
    <property type="evidence" value="ECO:0007669"/>
    <property type="project" value="UniProtKB-ARBA"/>
</dbReference>
<dbReference type="FunFam" id="4.10.520.10:FF:000001">
    <property type="entry name" value="DNA-binding protein HU"/>
    <property type="match status" value="1"/>
</dbReference>
<dbReference type="PANTHER" id="PTHR33175">
    <property type="entry name" value="DNA-BINDING PROTEIN HU"/>
    <property type="match status" value="1"/>
</dbReference>
<dbReference type="OrthoDB" id="9804203at2"/>
<evidence type="ECO:0000256" key="5">
    <source>
        <dbReference type="RuleBase" id="RU003939"/>
    </source>
</evidence>
<comment type="similarity">
    <text evidence="2 5">Belongs to the bacterial histone-like protein family.</text>
</comment>
<dbReference type="Proteomes" id="UP000218968">
    <property type="component" value="Chromosome"/>
</dbReference>
<dbReference type="GO" id="GO:1990178">
    <property type="term" value="C:HU-DNA complex"/>
    <property type="evidence" value="ECO:0007669"/>
    <property type="project" value="UniProtKB-ARBA"/>
</dbReference>
<name>A0A290XDY2_9GAMM</name>
<dbReference type="SMART" id="SM00411">
    <property type="entry name" value="BHL"/>
    <property type="match status" value="1"/>
</dbReference>
<dbReference type="Pfam" id="PF00216">
    <property type="entry name" value="Bac_DNA_binding"/>
    <property type="match status" value="1"/>
</dbReference>
<comment type="function">
    <text evidence="1">Histone-like DNA-binding protein which is capable of wrapping DNA to stabilize it, and thus to prevent its denaturation under extreme environmental conditions.</text>
</comment>
<dbReference type="KEGG" id="lum:CNR27_07735"/>
<keyword evidence="3" id="KW-0226">DNA condensation</keyword>
<dbReference type="GO" id="GO:0042802">
    <property type="term" value="F:identical protein binding"/>
    <property type="evidence" value="ECO:0007669"/>
    <property type="project" value="UniProtKB-ARBA"/>
</dbReference>
<dbReference type="PANTHER" id="PTHR33175:SF3">
    <property type="entry name" value="DNA-BINDING PROTEIN HU-BETA"/>
    <property type="match status" value="1"/>
</dbReference>
<organism evidence="6 7">
    <name type="scientific">Luteimonas chenhongjianii</name>
    <dbReference type="NCBI Taxonomy" id="2006110"/>
    <lineage>
        <taxon>Bacteria</taxon>
        <taxon>Pseudomonadati</taxon>
        <taxon>Pseudomonadota</taxon>
        <taxon>Gammaproteobacteria</taxon>
        <taxon>Lysobacterales</taxon>
        <taxon>Lysobacteraceae</taxon>
        <taxon>Luteimonas</taxon>
    </lineage>
</organism>
<dbReference type="GO" id="GO:0006351">
    <property type="term" value="P:DNA-templated transcription"/>
    <property type="evidence" value="ECO:0007669"/>
    <property type="project" value="UniProtKB-ARBA"/>
</dbReference>
<keyword evidence="4 6" id="KW-0238">DNA-binding</keyword>
<dbReference type="GO" id="GO:1990103">
    <property type="term" value="C:DnaA-HU complex"/>
    <property type="evidence" value="ECO:0007669"/>
    <property type="project" value="UniProtKB-ARBA"/>
</dbReference>
<dbReference type="EMBL" id="CP023406">
    <property type="protein sequence ID" value="ATD67337.1"/>
    <property type="molecule type" value="Genomic_DNA"/>
</dbReference>